<sequence>MGGEESGGLSSRGHIPERDGLLNSLLMIEAVVASGQSLDELFADIEREVGFRHVYDRADLHLSPAFDKAALMTAAQTYGEMAGYVVSGVKATDGVKLALEGDASVMFRASGTEPVVRVYVEAQSPEAVAAILGEAVRRVRSFDSVS</sequence>
<evidence type="ECO:0000313" key="9">
    <source>
        <dbReference type="Proteomes" id="UP000652720"/>
    </source>
</evidence>
<reference evidence="8" key="3">
    <citation type="journal article" date="2019" name="Int. J. Syst. Evol. Microbiol.">
        <title>The Global Catalogue of Microorganisms (GCM) 10K type strain sequencing project: providing services to taxonomists for standard genome sequencing and annotation.</title>
        <authorList>
            <consortium name="The Broad Institute Genomics Platform"/>
            <consortium name="The Broad Institute Genome Sequencing Center for Infectious Disease"/>
            <person name="Wu L."/>
            <person name="Ma J."/>
        </authorList>
    </citation>
    <scope>NUCLEOTIDE SEQUENCE [LARGE SCALE GENOMIC DNA]</scope>
    <source>
        <strain evidence="8">CGMCC 1.8884</strain>
    </source>
</reference>
<dbReference type="GO" id="GO:0046872">
    <property type="term" value="F:metal ion binding"/>
    <property type="evidence" value="ECO:0007669"/>
    <property type="project" value="UniProtKB-KW"/>
</dbReference>
<accession>A0AAV4K6S4</accession>
<evidence type="ECO:0000313" key="8">
    <source>
        <dbReference type="Proteomes" id="UP000630135"/>
    </source>
</evidence>
<evidence type="ECO:0000259" key="5">
    <source>
        <dbReference type="Pfam" id="PF02880"/>
    </source>
</evidence>
<evidence type="ECO:0000256" key="1">
    <source>
        <dbReference type="ARBA" id="ARBA00022723"/>
    </source>
</evidence>
<evidence type="ECO:0000313" key="7">
    <source>
        <dbReference type="EMBL" id="GGP29809.1"/>
    </source>
</evidence>
<dbReference type="Proteomes" id="UP000652720">
    <property type="component" value="Unassembled WGS sequence"/>
</dbReference>
<comment type="caution">
    <text evidence="6">The sequence shown here is derived from an EMBL/GenBank/DDBJ whole genome shotgun (WGS) entry which is preliminary data.</text>
</comment>
<keyword evidence="1" id="KW-0479">Metal-binding</keyword>
<dbReference type="InterPro" id="IPR005843">
    <property type="entry name" value="A-D-PHexomutase_C"/>
</dbReference>
<organism evidence="6 9">
    <name type="scientific">Deinococcus wulumuqiensis</name>
    <dbReference type="NCBI Taxonomy" id="980427"/>
    <lineage>
        <taxon>Bacteria</taxon>
        <taxon>Thermotogati</taxon>
        <taxon>Deinococcota</taxon>
        <taxon>Deinococci</taxon>
        <taxon>Deinococcales</taxon>
        <taxon>Deinococcaceae</taxon>
        <taxon>Deinococcus</taxon>
    </lineage>
</organism>
<dbReference type="SUPFAM" id="SSF55957">
    <property type="entry name" value="Phosphoglucomutase, C-terminal domain"/>
    <property type="match status" value="1"/>
</dbReference>
<dbReference type="Gene3D" id="3.40.120.10">
    <property type="entry name" value="Alpha-D-Glucose-1,6-Bisphosphate, subunit A, domain 3"/>
    <property type="match status" value="1"/>
</dbReference>
<keyword evidence="3" id="KW-0413">Isomerase</keyword>
<dbReference type="InterPro" id="IPR005846">
    <property type="entry name" value="A-D-PHexomutase_a/b/a-III"/>
</dbReference>
<dbReference type="GO" id="GO:0008973">
    <property type="term" value="F:phosphopentomutase activity"/>
    <property type="evidence" value="ECO:0007669"/>
    <property type="project" value="TreeGrafter"/>
</dbReference>
<dbReference type="Gene3D" id="3.30.310.50">
    <property type="entry name" value="Alpha-D-phosphohexomutase, C-terminal domain"/>
    <property type="match status" value="1"/>
</dbReference>
<evidence type="ECO:0008006" key="10">
    <source>
        <dbReference type="Google" id="ProtNLM"/>
    </source>
</evidence>
<dbReference type="PANTHER" id="PTHR45745">
    <property type="entry name" value="PHOSPHOMANNOMUTASE 45A"/>
    <property type="match status" value="1"/>
</dbReference>
<evidence type="ECO:0000256" key="3">
    <source>
        <dbReference type="ARBA" id="ARBA00023235"/>
    </source>
</evidence>
<dbReference type="EMBL" id="BMMA01000016">
    <property type="protein sequence ID" value="GGI84588.1"/>
    <property type="molecule type" value="Genomic_DNA"/>
</dbReference>
<evidence type="ECO:0000259" key="4">
    <source>
        <dbReference type="Pfam" id="PF00408"/>
    </source>
</evidence>
<feature type="domain" description="Alpha-D-phosphohexomutase C-terminal" evidence="4">
    <location>
        <begin position="92"/>
        <end position="134"/>
    </location>
</feature>
<dbReference type="InterPro" id="IPR016055">
    <property type="entry name" value="A-D-PHexomutase_a/b/a-I/II/III"/>
</dbReference>
<keyword evidence="8" id="KW-1185">Reference proteome</keyword>
<dbReference type="AlphaFoldDB" id="A0AAV4K6S4"/>
<dbReference type="SUPFAM" id="SSF53738">
    <property type="entry name" value="Phosphoglucomutase, first 3 domains"/>
    <property type="match status" value="1"/>
</dbReference>
<reference evidence="6" key="4">
    <citation type="submission" date="2023-08" db="EMBL/GenBank/DDBJ databases">
        <authorList>
            <person name="Sun Q."/>
            <person name="Zhou Y."/>
        </authorList>
    </citation>
    <scope>NUCLEOTIDE SEQUENCE</scope>
    <source>
        <strain evidence="7">CGMCC 1.8884</strain>
        <strain evidence="6">CGMCC 1.8885</strain>
    </source>
</reference>
<name>A0AAV4K6S4_9DEIO</name>
<evidence type="ECO:0000313" key="6">
    <source>
        <dbReference type="EMBL" id="GGI84588.1"/>
    </source>
</evidence>
<keyword evidence="2" id="KW-0460">Magnesium</keyword>
<dbReference type="PANTHER" id="PTHR45745:SF1">
    <property type="entry name" value="PHOSPHOGLUCOMUTASE 2B-RELATED"/>
    <property type="match status" value="1"/>
</dbReference>
<dbReference type="GO" id="GO:0006166">
    <property type="term" value="P:purine ribonucleoside salvage"/>
    <property type="evidence" value="ECO:0007669"/>
    <property type="project" value="TreeGrafter"/>
</dbReference>
<feature type="domain" description="Alpha-D-phosphohexomutase alpha/beta/alpha" evidence="5">
    <location>
        <begin position="1"/>
        <end position="45"/>
    </location>
</feature>
<dbReference type="Proteomes" id="UP000630135">
    <property type="component" value="Unassembled WGS sequence"/>
</dbReference>
<protein>
    <recommendedName>
        <fullName evidence="10">Alpha-D-phosphohexomutase C-terminal domain-containing protein</fullName>
    </recommendedName>
</protein>
<gene>
    <name evidence="7" type="ORF">GCM10008021_14600</name>
    <name evidence="6" type="ORF">GCM10010914_18720</name>
</gene>
<reference evidence="7" key="1">
    <citation type="journal article" date="2014" name="Int. J. Syst. Evol. Microbiol.">
        <title>Complete genome of a new Firmicutes species belonging to the dominant human colonic microbiota ('Ruminococcus bicirculans') reveals two chromosomes and a selective capacity to utilize plant glucans.</title>
        <authorList>
            <consortium name="NISC Comparative Sequencing Program"/>
            <person name="Wegmann U."/>
            <person name="Louis P."/>
            <person name="Goesmann A."/>
            <person name="Henrissat B."/>
            <person name="Duncan S.H."/>
            <person name="Flint H.J."/>
        </authorList>
    </citation>
    <scope>NUCLEOTIDE SEQUENCE</scope>
    <source>
        <strain evidence="7">CGMCC 1.8884</strain>
    </source>
</reference>
<dbReference type="InterPro" id="IPR036900">
    <property type="entry name" value="A-D-PHexomutase_C_sf"/>
</dbReference>
<dbReference type="EMBL" id="BMLZ01000015">
    <property type="protein sequence ID" value="GGP29809.1"/>
    <property type="molecule type" value="Genomic_DNA"/>
</dbReference>
<dbReference type="Pfam" id="PF02880">
    <property type="entry name" value="PGM_PMM_III"/>
    <property type="match status" value="1"/>
</dbReference>
<proteinExistence type="predicted"/>
<dbReference type="Pfam" id="PF00408">
    <property type="entry name" value="PGM_PMM_IV"/>
    <property type="match status" value="1"/>
</dbReference>
<dbReference type="GO" id="GO:0005975">
    <property type="term" value="P:carbohydrate metabolic process"/>
    <property type="evidence" value="ECO:0007669"/>
    <property type="project" value="InterPro"/>
</dbReference>
<evidence type="ECO:0000256" key="2">
    <source>
        <dbReference type="ARBA" id="ARBA00022842"/>
    </source>
</evidence>
<reference evidence="6" key="2">
    <citation type="journal article" date="2014" name="Int. J. Syst. Evol. Microbiol.">
        <title>Complete genome sequence of Corynebacterium casei LMG S-19264T (=DSM 44701T), isolated from a smear-ripened cheese.</title>
        <authorList>
            <consortium name="US DOE Joint Genome Institute (JGI-PGF)"/>
            <person name="Walter F."/>
            <person name="Albersmeier A."/>
            <person name="Kalinowski J."/>
            <person name="Ruckert C."/>
        </authorList>
    </citation>
    <scope>NUCLEOTIDE SEQUENCE</scope>
    <source>
        <strain evidence="6">CGMCC 1.8885</strain>
    </source>
</reference>